<dbReference type="SUPFAM" id="SSF48371">
    <property type="entry name" value="ARM repeat"/>
    <property type="match status" value="2"/>
</dbReference>
<dbReference type="EMBL" id="CAJHUC010001167">
    <property type="protein sequence ID" value="CAD7700054.1"/>
    <property type="molecule type" value="Genomic_DNA"/>
</dbReference>
<accession>A0A8S1J969</accession>
<evidence type="ECO:0008006" key="5">
    <source>
        <dbReference type="Google" id="ProtNLM"/>
    </source>
</evidence>
<feature type="region of interest" description="Disordered" evidence="2">
    <location>
        <begin position="617"/>
        <end position="690"/>
    </location>
</feature>
<dbReference type="GO" id="GO:0000480">
    <property type="term" value="P:endonucleolytic cleavage in 5'-ETS of tricistronic rRNA transcript (SSU-rRNA, 5.8S rRNA, LSU-rRNA)"/>
    <property type="evidence" value="ECO:0007669"/>
    <property type="project" value="TreeGrafter"/>
</dbReference>
<dbReference type="GO" id="GO:0000472">
    <property type="term" value="P:endonucleolytic cleavage to generate mature 5'-end of SSU-rRNA from (SSU-rRNA, 5.8S rRNA, LSU-rRNA)"/>
    <property type="evidence" value="ECO:0007669"/>
    <property type="project" value="TreeGrafter"/>
</dbReference>
<dbReference type="Gene3D" id="1.25.10.10">
    <property type="entry name" value="Leucine-rich Repeat Variant"/>
    <property type="match status" value="2"/>
</dbReference>
<reference evidence="3" key="1">
    <citation type="submission" date="2020-12" db="EMBL/GenBank/DDBJ databases">
        <authorList>
            <person name="Iha C."/>
        </authorList>
    </citation>
    <scope>NUCLEOTIDE SEQUENCE</scope>
</reference>
<dbReference type="GO" id="GO:0030686">
    <property type="term" value="C:90S preribosome"/>
    <property type="evidence" value="ECO:0007669"/>
    <property type="project" value="TreeGrafter"/>
</dbReference>
<dbReference type="InterPro" id="IPR011989">
    <property type="entry name" value="ARM-like"/>
</dbReference>
<evidence type="ECO:0000256" key="1">
    <source>
        <dbReference type="ARBA" id="ARBA00022737"/>
    </source>
</evidence>
<dbReference type="InterPro" id="IPR040000">
    <property type="entry name" value="NOP9"/>
</dbReference>
<dbReference type="GO" id="GO:0000447">
    <property type="term" value="P:endonucleolytic cleavage in ITS1 to separate SSU-rRNA from 5.8S rRNA and LSU-rRNA from tricistronic rRNA transcript (SSU-rRNA, 5.8S rRNA, LSU-rRNA)"/>
    <property type="evidence" value="ECO:0007669"/>
    <property type="project" value="TreeGrafter"/>
</dbReference>
<protein>
    <recommendedName>
        <fullName evidence="5">Nucleolar protein 9</fullName>
    </recommendedName>
</protein>
<dbReference type="PANTHER" id="PTHR13102:SF0">
    <property type="entry name" value="NUCLEOLAR PROTEIN 9"/>
    <property type="match status" value="1"/>
</dbReference>
<dbReference type="GO" id="GO:0003723">
    <property type="term" value="F:RNA binding"/>
    <property type="evidence" value="ECO:0007669"/>
    <property type="project" value="InterPro"/>
</dbReference>
<feature type="compositionally biased region" description="Basic and acidic residues" evidence="2">
    <location>
        <begin position="678"/>
        <end position="690"/>
    </location>
</feature>
<keyword evidence="1" id="KW-0677">Repeat</keyword>
<name>A0A8S1J969_9CHLO</name>
<dbReference type="AlphaFoldDB" id="A0A8S1J969"/>
<dbReference type="Proteomes" id="UP000708148">
    <property type="component" value="Unassembled WGS sequence"/>
</dbReference>
<dbReference type="PANTHER" id="PTHR13102">
    <property type="entry name" value="NUCLEOLAR PROTEIN 9"/>
    <property type="match status" value="1"/>
</dbReference>
<proteinExistence type="predicted"/>
<dbReference type="GO" id="GO:0000056">
    <property type="term" value="P:ribosomal small subunit export from nucleus"/>
    <property type="evidence" value="ECO:0007669"/>
    <property type="project" value="TreeGrafter"/>
</dbReference>
<dbReference type="OrthoDB" id="392571at2759"/>
<comment type="caution">
    <text evidence="3">The sequence shown here is derived from an EMBL/GenBank/DDBJ whole genome shotgun (WGS) entry which is preliminary data.</text>
</comment>
<dbReference type="InterPro" id="IPR001313">
    <property type="entry name" value="Pumilio_RNA-bd_rpt"/>
</dbReference>
<feature type="compositionally biased region" description="Acidic residues" evidence="2">
    <location>
        <begin position="630"/>
        <end position="640"/>
    </location>
</feature>
<evidence type="ECO:0000256" key="2">
    <source>
        <dbReference type="SAM" id="MobiDB-lite"/>
    </source>
</evidence>
<dbReference type="Pfam" id="PF22493">
    <property type="entry name" value="PUF_NOP9"/>
    <property type="match status" value="1"/>
</dbReference>
<evidence type="ECO:0000313" key="4">
    <source>
        <dbReference type="Proteomes" id="UP000708148"/>
    </source>
</evidence>
<dbReference type="SMART" id="SM00025">
    <property type="entry name" value="Pumilio"/>
    <property type="match status" value="4"/>
</dbReference>
<dbReference type="InterPro" id="IPR016024">
    <property type="entry name" value="ARM-type_fold"/>
</dbReference>
<gene>
    <name evidence="3" type="ORF">OSTQU699_LOCUS5413</name>
</gene>
<keyword evidence="4" id="KW-1185">Reference proteome</keyword>
<evidence type="ECO:0000313" key="3">
    <source>
        <dbReference type="EMBL" id="CAD7700054.1"/>
    </source>
</evidence>
<sequence length="716" mass="79063">MVKRKRAWQECAAEPSQEWDRSNDFRSRADPFVSNYLVEVDEHLRGVAGADERALLVSNVAQEVLGVESKVAVDATCSRIVEGMMPEMGTEQLLKFLDGVLEADALWSIASNPYGSHFLETMLHNLSSRLKTSGHNMDNAVEVLQLIVKHLKAHLYEYLMDRYATHLVRSMLVLLSGRDVTVRSKASQAHGQKDREHRIGALEAKLVTKQDTNHDEPVYKELLQQLLATLTTADYGGDCMVVLRSSPYAGPVLQGFLRAASWDRELLCDLIWSVLGFDGVPDNSQLLSAKSIIHGIMERKESSHLVETVFSVAPEEVLSALFSHVLNGSLLELSRHPCANFVVQSAAASARLPDQVAMLVAELGPHFGTLLMEQRAGVVLSVLASCQRRQVAQFEASNFLADGLQSVKADKKSAMGGICAQLLTLNNGVKLGEEGKGRLSPLGCIVLTTVLSFPKNAQRPFISSIVSFSREVHRHMARDAGGARVLEAFMEGSSKKKSKRLVMGHLEGLWAQMAEKASASHLVEKCFDRMNIHGKEKILSEVVARKAEVSATPWGCGLLNHCRAGLYERNRDKWKEWVKKGGREIQNFLATLGLDDGMKHSSKQVKNQVKGYVQGGTVRKERKGPRVEEMETGMDENEAGDAEKRNANNPGAEEGPTVHLQQKVPDLMLAPEVTAQSRLEDPPGGESDKDIDALFARLPKRRRVKHVKKLAAKNKK</sequence>
<organism evidence="3 4">
    <name type="scientific">Ostreobium quekettii</name>
    <dbReference type="NCBI Taxonomy" id="121088"/>
    <lineage>
        <taxon>Eukaryota</taxon>
        <taxon>Viridiplantae</taxon>
        <taxon>Chlorophyta</taxon>
        <taxon>core chlorophytes</taxon>
        <taxon>Ulvophyceae</taxon>
        <taxon>TCBD clade</taxon>
        <taxon>Bryopsidales</taxon>
        <taxon>Ostreobineae</taxon>
        <taxon>Ostreobiaceae</taxon>
        <taxon>Ostreobium</taxon>
    </lineage>
</organism>
<dbReference type="GO" id="GO:0005730">
    <property type="term" value="C:nucleolus"/>
    <property type="evidence" value="ECO:0007669"/>
    <property type="project" value="TreeGrafter"/>
</dbReference>
<dbReference type="GO" id="GO:0030688">
    <property type="term" value="C:preribosome, small subunit precursor"/>
    <property type="evidence" value="ECO:0007669"/>
    <property type="project" value="TreeGrafter"/>
</dbReference>